<dbReference type="CDD" id="cd05324">
    <property type="entry name" value="carb_red_PTCR-like_SDR_c"/>
    <property type="match status" value="1"/>
</dbReference>
<dbReference type="Gene3D" id="3.40.50.720">
    <property type="entry name" value="NAD(P)-binding Rossmann-like Domain"/>
    <property type="match status" value="1"/>
</dbReference>
<dbReference type="PANTHER" id="PTHR43490:SF99">
    <property type="entry name" value="SHORT-CHAIN DEHYDROGENASE_REDUCTASE"/>
    <property type="match status" value="1"/>
</dbReference>
<protein>
    <submittedName>
        <fullName evidence="5">Short-chain dehydrogenase/reductase SDR</fullName>
    </submittedName>
</protein>
<dbReference type="PRINTS" id="PR00081">
    <property type="entry name" value="GDHRDH"/>
</dbReference>
<sequence>MKGKSPTFESSKMNDDIQISKAQKIVEMKIALVTGANKSIGFETVRILAGQGYQVYLGSRDVENGKAAVASLNAQGLQSITPVQIDVTDPASVEQAKAFIAEQSGHLDILVNNAGILGDFPQTAVAAPIESIRKVFDTNFFGTINVIQTFLELLYKSQSPVIVNVTSGLASLTLHNDPEWIYYKYKTASYGPSKTALNAYTITLASELQEKGFKVNVVDPGHTATDFNRHTGTGTVTSAAEFVAQYAMLESDGPTGQYFSKDIQEESKVSPW</sequence>
<dbReference type="EMBL" id="CP001699">
    <property type="protein sequence ID" value="ACU63551.1"/>
    <property type="molecule type" value="Genomic_DNA"/>
</dbReference>
<evidence type="ECO:0000256" key="4">
    <source>
        <dbReference type="RuleBase" id="RU000363"/>
    </source>
</evidence>
<keyword evidence="3" id="KW-0560">Oxidoreductase</keyword>
<dbReference type="PANTHER" id="PTHR43490">
    <property type="entry name" value="(+)-NEOMENTHOL DEHYDROGENASE"/>
    <property type="match status" value="1"/>
</dbReference>
<evidence type="ECO:0000313" key="6">
    <source>
        <dbReference type="Proteomes" id="UP000002215"/>
    </source>
</evidence>
<evidence type="ECO:0000256" key="3">
    <source>
        <dbReference type="ARBA" id="ARBA00023002"/>
    </source>
</evidence>
<evidence type="ECO:0000256" key="2">
    <source>
        <dbReference type="ARBA" id="ARBA00022857"/>
    </source>
</evidence>
<evidence type="ECO:0000256" key="1">
    <source>
        <dbReference type="ARBA" id="ARBA00006484"/>
    </source>
</evidence>
<dbReference type="PRINTS" id="PR00080">
    <property type="entry name" value="SDRFAMILY"/>
</dbReference>
<dbReference type="GO" id="GO:0016616">
    <property type="term" value="F:oxidoreductase activity, acting on the CH-OH group of donors, NAD or NADP as acceptor"/>
    <property type="evidence" value="ECO:0007669"/>
    <property type="project" value="InterPro"/>
</dbReference>
<reference evidence="5 6" key="2">
    <citation type="journal article" date="2010" name="Stand. Genomic Sci.">
        <title>Complete genome sequence of Chitinophaga pinensis type strain (UQM 2034).</title>
        <authorList>
            <person name="Glavina Del Rio T."/>
            <person name="Abt B."/>
            <person name="Spring S."/>
            <person name="Lapidus A."/>
            <person name="Nolan M."/>
            <person name="Tice H."/>
            <person name="Copeland A."/>
            <person name="Cheng J.F."/>
            <person name="Chen F."/>
            <person name="Bruce D."/>
            <person name="Goodwin L."/>
            <person name="Pitluck S."/>
            <person name="Ivanova N."/>
            <person name="Mavromatis K."/>
            <person name="Mikhailova N."/>
            <person name="Pati A."/>
            <person name="Chen A."/>
            <person name="Palaniappan K."/>
            <person name="Land M."/>
            <person name="Hauser L."/>
            <person name="Chang Y.J."/>
            <person name="Jeffries C.D."/>
            <person name="Chain P."/>
            <person name="Saunders E."/>
            <person name="Detter J.C."/>
            <person name="Brettin T."/>
            <person name="Rohde M."/>
            <person name="Goker M."/>
            <person name="Bristow J."/>
            <person name="Eisen J.A."/>
            <person name="Markowitz V."/>
            <person name="Hugenholtz P."/>
            <person name="Kyrpides N.C."/>
            <person name="Klenk H.P."/>
            <person name="Lucas S."/>
        </authorList>
    </citation>
    <scope>NUCLEOTIDE SEQUENCE [LARGE SCALE GENOMIC DNA]</scope>
    <source>
        <strain evidence="6">ATCC 43595 / DSM 2588 / LMG 13176 / NBRC 15968 / NCIMB 11800 / UQM 2034</strain>
    </source>
</reference>
<organism evidence="5 6">
    <name type="scientific">Chitinophaga pinensis (strain ATCC 43595 / DSM 2588 / LMG 13176 / NBRC 15968 / NCIMB 11800 / UQM 2034)</name>
    <dbReference type="NCBI Taxonomy" id="485918"/>
    <lineage>
        <taxon>Bacteria</taxon>
        <taxon>Pseudomonadati</taxon>
        <taxon>Bacteroidota</taxon>
        <taxon>Chitinophagia</taxon>
        <taxon>Chitinophagales</taxon>
        <taxon>Chitinophagaceae</taxon>
        <taxon>Chitinophaga</taxon>
    </lineage>
</organism>
<name>A0A979GA12_CHIPD</name>
<dbReference type="SUPFAM" id="SSF51735">
    <property type="entry name" value="NAD(P)-binding Rossmann-fold domains"/>
    <property type="match status" value="1"/>
</dbReference>
<reference evidence="6" key="1">
    <citation type="submission" date="2009-08" db="EMBL/GenBank/DDBJ databases">
        <title>The complete genome of Chitinophaga pinensis DSM 2588.</title>
        <authorList>
            <consortium name="US DOE Joint Genome Institute (JGI-PGF)"/>
            <person name="Lucas S."/>
            <person name="Copeland A."/>
            <person name="Lapidus A."/>
            <person name="Glavina del Rio T."/>
            <person name="Dalin E."/>
            <person name="Tice H."/>
            <person name="Bruce D."/>
            <person name="Goodwin L."/>
            <person name="Pitluck S."/>
            <person name="Kyrpides N."/>
            <person name="Mavromatis K."/>
            <person name="Ivanova N."/>
            <person name="Mikhailova N."/>
            <person name="Sims D."/>
            <person name="Meinche L."/>
            <person name="Brettin T."/>
            <person name="Detter J.C."/>
            <person name="Han C."/>
            <person name="Larimer F."/>
            <person name="Land M."/>
            <person name="Hauser L."/>
            <person name="Markowitz V."/>
            <person name="Cheng J.-F."/>
            <person name="Hugenholtz P."/>
            <person name="Woyke T."/>
            <person name="Wu D."/>
            <person name="Spring S."/>
            <person name="Klenk H.-P."/>
            <person name="Eisen J.A."/>
        </authorList>
    </citation>
    <scope>NUCLEOTIDE SEQUENCE [LARGE SCALE GENOMIC DNA]</scope>
    <source>
        <strain evidence="6">ATCC 43595 / DSM 2588 / LMG 13176 / NBRC 15968 / NCIMB 11800 / UQM 2034</strain>
    </source>
</reference>
<dbReference type="InterPro" id="IPR002347">
    <property type="entry name" value="SDR_fam"/>
</dbReference>
<keyword evidence="2" id="KW-0521">NADP</keyword>
<gene>
    <name evidence="5" type="ordered locus">Cpin_6143</name>
</gene>
<dbReference type="InterPro" id="IPR036291">
    <property type="entry name" value="NAD(P)-bd_dom_sf"/>
</dbReference>
<proteinExistence type="inferred from homology"/>
<evidence type="ECO:0000313" key="5">
    <source>
        <dbReference type="EMBL" id="ACU63551.1"/>
    </source>
</evidence>
<accession>A0A979GA12</accession>
<dbReference type="KEGG" id="cpi:Cpin_6143"/>
<dbReference type="InterPro" id="IPR045313">
    <property type="entry name" value="CBR1-like"/>
</dbReference>
<dbReference type="AlphaFoldDB" id="A0A979GA12"/>
<dbReference type="Proteomes" id="UP000002215">
    <property type="component" value="Chromosome"/>
</dbReference>
<comment type="similarity">
    <text evidence="1 4">Belongs to the short-chain dehydrogenases/reductases (SDR) family.</text>
</comment>
<dbReference type="Pfam" id="PF00106">
    <property type="entry name" value="adh_short"/>
    <property type="match status" value="1"/>
</dbReference>